<protein>
    <submittedName>
        <fullName evidence="9">Type II secretion system F domain protein</fullName>
    </submittedName>
</protein>
<keyword evidence="6 7" id="KW-0472">Membrane</keyword>
<dbReference type="Proteomes" id="UP000006860">
    <property type="component" value="Chromosome"/>
</dbReference>
<evidence type="ECO:0000259" key="8">
    <source>
        <dbReference type="Pfam" id="PF00482"/>
    </source>
</evidence>
<dbReference type="KEGG" id="pbs:Plabr_2806"/>
<feature type="transmembrane region" description="Helical" evidence="7">
    <location>
        <begin position="362"/>
        <end position="395"/>
    </location>
</feature>
<evidence type="ECO:0000256" key="1">
    <source>
        <dbReference type="ARBA" id="ARBA00004651"/>
    </source>
</evidence>
<dbReference type="OrthoDB" id="9805682at2"/>
<dbReference type="InterPro" id="IPR042094">
    <property type="entry name" value="T2SS_GspF_sf"/>
</dbReference>
<dbReference type="Pfam" id="PF00482">
    <property type="entry name" value="T2SSF"/>
    <property type="match status" value="2"/>
</dbReference>
<dbReference type="GO" id="GO:0005886">
    <property type="term" value="C:plasma membrane"/>
    <property type="evidence" value="ECO:0007669"/>
    <property type="project" value="UniProtKB-SubCell"/>
</dbReference>
<dbReference type="InterPro" id="IPR003004">
    <property type="entry name" value="GspF/PilC"/>
</dbReference>
<sequence>MPEFQFTARDRQGLTQTGVISASDPAAARQLLTDRGWTVEHVGKTEQGGTPADPAERLTRNSSEELASHLADLTSSGLPLESGLKMLAEELGGQGVIGIRQRRQLSLLARRLEQGESLDEALSQQGAPPDLIAAVRGGMNSGQPGRALAEYVTYLRSISSLRGRVFLGLFYPLTLFAVSLVLVTFVMVGIVPQFAEIFEGFGVELPVITKMIMEVSAGMVKNGISFLIAMGLLILVVNVLLRLAPKHIRRRVILFIPGLGGVLQAVAMARFTHALAFLTDSRLPLNESLRLAGRSADDALIVRTADVWAERLERGESLSDSARRIGGIPAEMLQSTQWQSDPDFFVRALHSMGEMYEARARILTYMLIALAEPVIVIVTGVFFLWVVVALFYPLIRLMNDLA</sequence>
<dbReference type="AlphaFoldDB" id="F0STE3"/>
<dbReference type="Gene3D" id="1.20.81.30">
    <property type="entry name" value="Type II secretion system (T2SS), domain F"/>
    <property type="match status" value="2"/>
</dbReference>
<keyword evidence="10" id="KW-1185">Reference proteome</keyword>
<keyword evidence="4 7" id="KW-0812">Transmembrane</keyword>
<dbReference type="eggNOG" id="COG1459">
    <property type="taxonomic scope" value="Bacteria"/>
</dbReference>
<dbReference type="EMBL" id="CP002546">
    <property type="protein sequence ID" value="ADY60405.1"/>
    <property type="molecule type" value="Genomic_DNA"/>
</dbReference>
<evidence type="ECO:0000313" key="9">
    <source>
        <dbReference type="EMBL" id="ADY60405.1"/>
    </source>
</evidence>
<dbReference type="RefSeq" id="WP_013629127.1">
    <property type="nucleotide sequence ID" value="NC_015174.1"/>
</dbReference>
<accession>F0STE3</accession>
<evidence type="ECO:0000256" key="7">
    <source>
        <dbReference type="SAM" id="Phobius"/>
    </source>
</evidence>
<dbReference type="PRINTS" id="PR00812">
    <property type="entry name" value="BCTERIALGSPF"/>
</dbReference>
<feature type="domain" description="Type II secretion system protein GspF" evidence="8">
    <location>
        <begin position="67"/>
        <end position="192"/>
    </location>
</feature>
<evidence type="ECO:0000256" key="6">
    <source>
        <dbReference type="ARBA" id="ARBA00023136"/>
    </source>
</evidence>
<reference evidence="10" key="1">
    <citation type="submission" date="2011-02" db="EMBL/GenBank/DDBJ databases">
        <title>The complete genome of Planctomyces brasiliensis DSM 5305.</title>
        <authorList>
            <person name="Lucas S."/>
            <person name="Copeland A."/>
            <person name="Lapidus A."/>
            <person name="Bruce D."/>
            <person name="Goodwin L."/>
            <person name="Pitluck S."/>
            <person name="Kyrpides N."/>
            <person name="Mavromatis K."/>
            <person name="Pagani I."/>
            <person name="Ivanova N."/>
            <person name="Ovchinnikova G."/>
            <person name="Lu M."/>
            <person name="Detter J.C."/>
            <person name="Han C."/>
            <person name="Land M."/>
            <person name="Hauser L."/>
            <person name="Markowitz V."/>
            <person name="Cheng J.-F."/>
            <person name="Hugenholtz P."/>
            <person name="Woyke T."/>
            <person name="Wu D."/>
            <person name="Tindall B."/>
            <person name="Pomrenke H.G."/>
            <person name="Brambilla E."/>
            <person name="Klenk H.-P."/>
            <person name="Eisen J.A."/>
        </authorList>
    </citation>
    <scope>NUCLEOTIDE SEQUENCE [LARGE SCALE GENOMIC DNA]</scope>
    <source>
        <strain evidence="10">ATCC 49424 / DSM 5305 / JCM 21570 / NBRC 103401 / IFAM 1448</strain>
    </source>
</reference>
<organism evidence="9 10">
    <name type="scientific">Rubinisphaera brasiliensis (strain ATCC 49424 / DSM 5305 / JCM 21570 / IAM 15109 / NBRC 103401 / IFAM 1448)</name>
    <name type="common">Planctomyces brasiliensis</name>
    <dbReference type="NCBI Taxonomy" id="756272"/>
    <lineage>
        <taxon>Bacteria</taxon>
        <taxon>Pseudomonadati</taxon>
        <taxon>Planctomycetota</taxon>
        <taxon>Planctomycetia</taxon>
        <taxon>Planctomycetales</taxon>
        <taxon>Planctomycetaceae</taxon>
        <taxon>Rubinisphaera</taxon>
    </lineage>
</organism>
<evidence type="ECO:0000256" key="5">
    <source>
        <dbReference type="ARBA" id="ARBA00022989"/>
    </source>
</evidence>
<dbReference type="PANTHER" id="PTHR30012:SF0">
    <property type="entry name" value="TYPE II SECRETION SYSTEM PROTEIN F-RELATED"/>
    <property type="match status" value="1"/>
</dbReference>
<evidence type="ECO:0000313" key="10">
    <source>
        <dbReference type="Proteomes" id="UP000006860"/>
    </source>
</evidence>
<name>F0STE3_RUBBR</name>
<comment type="subcellular location">
    <subcellularLocation>
        <location evidence="1">Cell membrane</location>
        <topology evidence="1">Multi-pass membrane protein</topology>
    </subcellularLocation>
</comment>
<feature type="domain" description="Type II secretion system protein GspF" evidence="8">
    <location>
        <begin position="271"/>
        <end position="393"/>
    </location>
</feature>
<dbReference type="STRING" id="756272.Plabr_2806"/>
<keyword evidence="3" id="KW-1003">Cell membrane</keyword>
<keyword evidence="5 7" id="KW-1133">Transmembrane helix</keyword>
<evidence type="ECO:0000256" key="4">
    <source>
        <dbReference type="ARBA" id="ARBA00022692"/>
    </source>
</evidence>
<evidence type="ECO:0000256" key="2">
    <source>
        <dbReference type="ARBA" id="ARBA00005745"/>
    </source>
</evidence>
<feature type="transmembrane region" description="Helical" evidence="7">
    <location>
        <begin position="223"/>
        <end position="241"/>
    </location>
</feature>
<dbReference type="InterPro" id="IPR018076">
    <property type="entry name" value="T2SS_GspF_dom"/>
</dbReference>
<feature type="transmembrane region" description="Helical" evidence="7">
    <location>
        <begin position="165"/>
        <end position="191"/>
    </location>
</feature>
<evidence type="ECO:0000256" key="3">
    <source>
        <dbReference type="ARBA" id="ARBA00022475"/>
    </source>
</evidence>
<gene>
    <name evidence="9" type="ordered locus">Plabr_2806</name>
</gene>
<comment type="similarity">
    <text evidence="2">Belongs to the GSP F family.</text>
</comment>
<proteinExistence type="inferred from homology"/>
<dbReference type="HOGENOM" id="CLU_035032_0_1_0"/>
<dbReference type="PANTHER" id="PTHR30012">
    <property type="entry name" value="GENERAL SECRETION PATHWAY PROTEIN"/>
    <property type="match status" value="1"/>
</dbReference>
<feature type="transmembrane region" description="Helical" evidence="7">
    <location>
        <begin position="253"/>
        <end position="278"/>
    </location>
</feature>